<dbReference type="GO" id="GO:0140078">
    <property type="term" value="F:class I DNA-(apurinic or apyrimidinic site) endonuclease activity"/>
    <property type="evidence" value="ECO:0007669"/>
    <property type="project" value="UniProtKB-EC"/>
</dbReference>
<comment type="subunit">
    <text evidence="4">Monomer.</text>
</comment>
<evidence type="ECO:0000256" key="8">
    <source>
        <dbReference type="ARBA" id="ARBA00022801"/>
    </source>
</evidence>
<evidence type="ECO:0000313" key="20">
    <source>
        <dbReference type="Proteomes" id="UP000289726"/>
    </source>
</evidence>
<evidence type="ECO:0000256" key="16">
    <source>
        <dbReference type="PROSITE-ProRule" id="PRU00391"/>
    </source>
</evidence>
<comment type="catalytic activity">
    <reaction evidence="1">
        <text>Hydrolysis of DNA containing ring-opened 7-methylguanine residues, releasing 2,6-diamino-4-hydroxy-5-(N-methyl)formamidopyrimidine.</text>
        <dbReference type="EC" id="3.2.2.23"/>
    </reaction>
</comment>
<dbReference type="AlphaFoldDB" id="A0A4P6M8J8"/>
<dbReference type="SUPFAM" id="SSF57716">
    <property type="entry name" value="Glucocorticoid receptor-like (DNA-binding domain)"/>
    <property type="match status" value="1"/>
</dbReference>
<proteinExistence type="inferred from homology"/>
<dbReference type="GO" id="GO:0008270">
    <property type="term" value="F:zinc ion binding"/>
    <property type="evidence" value="ECO:0007669"/>
    <property type="project" value="UniProtKB-KW"/>
</dbReference>
<dbReference type="InterPro" id="IPR010979">
    <property type="entry name" value="Ribosomal_uS13-like_H2TH"/>
</dbReference>
<dbReference type="SUPFAM" id="SSF46946">
    <property type="entry name" value="S13-like H2TH domain"/>
    <property type="match status" value="1"/>
</dbReference>
<dbReference type="InterPro" id="IPR000214">
    <property type="entry name" value="Znf_DNA_glyclase/AP_lyase"/>
</dbReference>
<keyword evidence="12" id="KW-0456">Lyase</keyword>
<evidence type="ECO:0000256" key="15">
    <source>
        <dbReference type="ARBA" id="ARBA00044632"/>
    </source>
</evidence>
<dbReference type="Gene3D" id="3.20.190.10">
    <property type="entry name" value="MutM-like, N-terminal"/>
    <property type="match status" value="1"/>
</dbReference>
<keyword evidence="6" id="KW-0227">DNA damage</keyword>
<dbReference type="SMART" id="SM00898">
    <property type="entry name" value="Fapy_DNA_glyco"/>
    <property type="match status" value="1"/>
</dbReference>
<dbReference type="InterPro" id="IPR020629">
    <property type="entry name" value="FPG_Glyclase"/>
</dbReference>
<dbReference type="Pfam" id="PF06831">
    <property type="entry name" value="H2TH"/>
    <property type="match status" value="1"/>
</dbReference>
<evidence type="ECO:0000256" key="6">
    <source>
        <dbReference type="ARBA" id="ARBA00022763"/>
    </source>
</evidence>
<evidence type="ECO:0000256" key="14">
    <source>
        <dbReference type="ARBA" id="ARBA00023295"/>
    </source>
</evidence>
<evidence type="ECO:0000259" key="18">
    <source>
        <dbReference type="PROSITE" id="PS51068"/>
    </source>
</evidence>
<dbReference type="EMBL" id="CP035949">
    <property type="protein sequence ID" value="QBF23699.1"/>
    <property type="molecule type" value="Genomic_DNA"/>
</dbReference>
<evidence type="ECO:0000256" key="13">
    <source>
        <dbReference type="ARBA" id="ARBA00023268"/>
    </source>
</evidence>
<accession>A0A4P6M8J8</accession>
<dbReference type="PROSITE" id="PS51066">
    <property type="entry name" value="ZF_FPG_2"/>
    <property type="match status" value="1"/>
</dbReference>
<keyword evidence="10" id="KW-0238">DNA-binding</keyword>
<dbReference type="FunFam" id="1.10.8.50:FF:000003">
    <property type="entry name" value="Formamidopyrimidine-DNA glycosylase"/>
    <property type="match status" value="1"/>
</dbReference>
<dbReference type="PANTHER" id="PTHR22993">
    <property type="entry name" value="FORMAMIDOPYRIMIDINE-DNA GLYCOSYLASE"/>
    <property type="match status" value="1"/>
</dbReference>
<evidence type="ECO:0000256" key="12">
    <source>
        <dbReference type="ARBA" id="ARBA00023239"/>
    </source>
</evidence>
<dbReference type="PANTHER" id="PTHR22993:SF9">
    <property type="entry name" value="FORMAMIDOPYRIMIDINE-DNA GLYCOSYLASE"/>
    <property type="match status" value="1"/>
</dbReference>
<dbReference type="EC" id="3.2.2.23" evidence="19"/>
<evidence type="ECO:0000256" key="5">
    <source>
        <dbReference type="ARBA" id="ARBA00022723"/>
    </source>
</evidence>
<dbReference type="InterPro" id="IPR015886">
    <property type="entry name" value="H2TH_FPG"/>
</dbReference>
<reference evidence="19 20" key="1">
    <citation type="submission" date="2019-02" db="EMBL/GenBank/DDBJ databases">
        <title>Draft Genome Sequence of Maize Bushy Stunt-like Phytoplasma group 16SrI-B (Aster yellows) in South Africa.</title>
        <authorList>
            <person name="Coetzee B."/>
            <person name="Douglas-Smit N."/>
            <person name="Maree H.J."/>
            <person name="Burger J.T."/>
            <person name="Kruger K."/>
            <person name="Pietersen G."/>
        </authorList>
    </citation>
    <scope>NUCLEOTIDE SEQUENCE [LARGE SCALE GENOMIC DNA]</scope>
    <source>
        <strain evidence="19 20">De Villa</strain>
    </source>
</reference>
<sequence>MPELPEVQIIVDFLKTQLIGKKIIATKVFYEPAVKNTKEFQKIEQTTILDIQRKGKFLLFFLTQELVLIGHLRMEGKLFIKPCDEPKHKYEHFAIILEDKSSLRYYDFRKFGRFEVKNQNIFLTQTTLHQLALDPFEINPVVLYQKILKTKSALKKVLLNQKIISGLGNIYVNEVLFLVKLHPETKACELSLEQVQEIVTISQKVLTKAIKLGGTTVSTFESQPGIIGYFQNKLQVHGKVNKPCINCQTKIIKIKVGGRGTYLCPVCQNHNPNKEL</sequence>
<evidence type="ECO:0000256" key="10">
    <source>
        <dbReference type="ARBA" id="ARBA00023125"/>
    </source>
</evidence>
<dbReference type="InterPro" id="IPR010663">
    <property type="entry name" value="Znf_FPG/IleRS"/>
</dbReference>
<dbReference type="SMART" id="SM01232">
    <property type="entry name" value="H2TH"/>
    <property type="match status" value="1"/>
</dbReference>
<evidence type="ECO:0000313" key="19">
    <source>
        <dbReference type="EMBL" id="QBF23699.1"/>
    </source>
</evidence>
<keyword evidence="20" id="KW-1185">Reference proteome</keyword>
<organism evidence="19 20">
    <name type="scientific">'Catharanthus roseus' aster yellows phytoplasma</name>
    <dbReference type="NCBI Taxonomy" id="1193712"/>
    <lineage>
        <taxon>Bacteria</taxon>
        <taxon>Bacillati</taxon>
        <taxon>Mycoplasmatota</taxon>
        <taxon>Mollicutes</taxon>
        <taxon>Acholeplasmatales</taxon>
        <taxon>Acholeplasmataceae</taxon>
        <taxon>Candidatus Phytoplasma</taxon>
        <taxon>16SrI (Aster yellows group)</taxon>
    </lineage>
</organism>
<dbReference type="Pfam" id="PF01149">
    <property type="entry name" value="Fapy_DNA_glyco"/>
    <property type="match status" value="1"/>
</dbReference>
<evidence type="ECO:0000256" key="1">
    <source>
        <dbReference type="ARBA" id="ARBA00001668"/>
    </source>
</evidence>
<evidence type="ECO:0000259" key="17">
    <source>
        <dbReference type="PROSITE" id="PS51066"/>
    </source>
</evidence>
<gene>
    <name evidence="19" type="primary">mutM</name>
    <name evidence="19" type="ORF">EXT02_00450</name>
</gene>
<keyword evidence="14 19" id="KW-0326">Glycosidase</keyword>
<keyword evidence="8 19" id="KW-0378">Hydrolase</keyword>
<protein>
    <submittedName>
        <fullName evidence="19">DNA-formamidopyrimidine glycosylase</fullName>
        <ecNumber evidence="19">3.2.2.23</ecNumber>
    </submittedName>
</protein>
<evidence type="ECO:0000256" key="7">
    <source>
        <dbReference type="ARBA" id="ARBA00022771"/>
    </source>
</evidence>
<feature type="domain" description="FPG-type" evidence="17">
    <location>
        <begin position="235"/>
        <end position="269"/>
    </location>
</feature>
<keyword evidence="5" id="KW-0479">Metal-binding</keyword>
<dbReference type="InterPro" id="IPR035937">
    <property type="entry name" value="FPG_N"/>
</dbReference>
<dbReference type="InterPro" id="IPR012319">
    <property type="entry name" value="FPG_cat"/>
</dbReference>
<evidence type="ECO:0000256" key="2">
    <source>
        <dbReference type="ARBA" id="ARBA00001947"/>
    </source>
</evidence>
<comment type="catalytic activity">
    <reaction evidence="15">
        <text>2'-deoxyribonucleotide-(2'-deoxyribose 5'-phosphate)-2'-deoxyribonucleotide-DNA = a 3'-end 2'-deoxyribonucleotide-(2,3-dehydro-2,3-deoxyribose 5'-phosphate)-DNA + a 5'-end 5'-phospho-2'-deoxyribonucleoside-DNA + H(+)</text>
        <dbReference type="Rhea" id="RHEA:66592"/>
        <dbReference type="Rhea" id="RHEA-COMP:13180"/>
        <dbReference type="Rhea" id="RHEA-COMP:16897"/>
        <dbReference type="Rhea" id="RHEA-COMP:17067"/>
        <dbReference type="ChEBI" id="CHEBI:15378"/>
        <dbReference type="ChEBI" id="CHEBI:136412"/>
        <dbReference type="ChEBI" id="CHEBI:157695"/>
        <dbReference type="ChEBI" id="CHEBI:167181"/>
        <dbReference type="EC" id="4.2.99.18"/>
    </reaction>
</comment>
<evidence type="ECO:0000256" key="11">
    <source>
        <dbReference type="ARBA" id="ARBA00023204"/>
    </source>
</evidence>
<dbReference type="SUPFAM" id="SSF81624">
    <property type="entry name" value="N-terminal domain of MutM-like DNA repair proteins"/>
    <property type="match status" value="1"/>
</dbReference>
<evidence type="ECO:0000256" key="4">
    <source>
        <dbReference type="ARBA" id="ARBA00011245"/>
    </source>
</evidence>
<evidence type="ECO:0000256" key="9">
    <source>
        <dbReference type="ARBA" id="ARBA00022833"/>
    </source>
</evidence>
<dbReference type="GO" id="GO:0003684">
    <property type="term" value="F:damaged DNA binding"/>
    <property type="evidence" value="ECO:0007669"/>
    <property type="project" value="InterPro"/>
</dbReference>
<comment type="similarity">
    <text evidence="3">Belongs to the FPG family.</text>
</comment>
<dbReference type="GO" id="GO:0003690">
    <property type="term" value="F:double-stranded DNA binding"/>
    <property type="evidence" value="ECO:0007669"/>
    <property type="project" value="UniProtKB-ARBA"/>
</dbReference>
<dbReference type="CDD" id="cd08966">
    <property type="entry name" value="EcFpg-like_N"/>
    <property type="match status" value="1"/>
</dbReference>
<dbReference type="NCBIfam" id="NF002211">
    <property type="entry name" value="PRK01103.1"/>
    <property type="match status" value="1"/>
</dbReference>
<keyword evidence="13" id="KW-0511">Multifunctional enzyme</keyword>
<dbReference type="GO" id="GO:0034039">
    <property type="term" value="F:8-oxo-7,8-dihydroguanine DNA N-glycosylase activity"/>
    <property type="evidence" value="ECO:0007669"/>
    <property type="project" value="TreeGrafter"/>
</dbReference>
<dbReference type="RefSeq" id="WP_130427376.1">
    <property type="nucleotide sequence ID" value="NZ_CP035949.1"/>
</dbReference>
<dbReference type="Proteomes" id="UP000289726">
    <property type="component" value="Chromosome"/>
</dbReference>
<evidence type="ECO:0000256" key="3">
    <source>
        <dbReference type="ARBA" id="ARBA00009409"/>
    </source>
</evidence>
<comment type="cofactor">
    <cofactor evidence="2">
        <name>Zn(2+)</name>
        <dbReference type="ChEBI" id="CHEBI:29105"/>
    </cofactor>
</comment>
<feature type="domain" description="Formamidopyrimidine-DNA glycosylase catalytic" evidence="18">
    <location>
        <begin position="2"/>
        <end position="112"/>
    </location>
</feature>
<keyword evidence="11" id="KW-0234">DNA repair</keyword>
<dbReference type="Gene3D" id="1.10.8.50">
    <property type="match status" value="1"/>
</dbReference>
<dbReference type="GO" id="GO:0006284">
    <property type="term" value="P:base-excision repair"/>
    <property type="evidence" value="ECO:0007669"/>
    <property type="project" value="InterPro"/>
</dbReference>
<dbReference type="NCBIfam" id="TIGR00577">
    <property type="entry name" value="fpg"/>
    <property type="match status" value="1"/>
</dbReference>
<dbReference type="PROSITE" id="PS51068">
    <property type="entry name" value="FPG_CAT"/>
    <property type="match status" value="1"/>
</dbReference>
<keyword evidence="9" id="KW-0862">Zinc</keyword>
<keyword evidence="7 16" id="KW-0863">Zinc-finger</keyword>
<dbReference type="Pfam" id="PF06827">
    <property type="entry name" value="zf-FPG_IleRS"/>
    <property type="match status" value="1"/>
</dbReference>
<name>A0A4P6M8J8_9MOLU</name>